<dbReference type="OrthoDB" id="4526540at2759"/>
<evidence type="ECO:0000313" key="3">
    <source>
        <dbReference type="Proteomes" id="UP000214365"/>
    </source>
</evidence>
<name>A0A225AZM4_TALAT</name>
<evidence type="ECO:0000313" key="2">
    <source>
        <dbReference type="EMBL" id="OKL63904.1"/>
    </source>
</evidence>
<dbReference type="RefSeq" id="XP_020124025.1">
    <property type="nucleotide sequence ID" value="XM_020260045.1"/>
</dbReference>
<protein>
    <submittedName>
        <fullName evidence="2">Uncharacterized protein</fullName>
    </submittedName>
</protein>
<dbReference type="EMBL" id="LFMY01000001">
    <property type="protein sequence ID" value="OKL63904.1"/>
    <property type="molecule type" value="Genomic_DNA"/>
</dbReference>
<keyword evidence="3" id="KW-1185">Reference proteome</keyword>
<feature type="compositionally biased region" description="Basic and acidic residues" evidence="1">
    <location>
        <begin position="40"/>
        <end position="74"/>
    </location>
</feature>
<comment type="caution">
    <text evidence="2">The sequence shown here is derived from an EMBL/GenBank/DDBJ whole genome shotgun (WGS) entry which is preliminary data.</text>
</comment>
<dbReference type="GeneID" id="31000014"/>
<proteinExistence type="predicted"/>
<dbReference type="Proteomes" id="UP000214365">
    <property type="component" value="Unassembled WGS sequence"/>
</dbReference>
<dbReference type="AlphaFoldDB" id="A0A225AZM4"/>
<reference evidence="2 3" key="1">
    <citation type="submission" date="2015-06" db="EMBL/GenBank/DDBJ databases">
        <title>Talaromyces atroroseus IBT 11181 draft genome.</title>
        <authorList>
            <person name="Rasmussen K.B."/>
            <person name="Rasmussen S."/>
            <person name="Petersen B."/>
            <person name="Sicheritz-Ponten T."/>
            <person name="Mortensen U.H."/>
            <person name="Thrane U."/>
        </authorList>
    </citation>
    <scope>NUCLEOTIDE SEQUENCE [LARGE SCALE GENOMIC DNA]</scope>
    <source>
        <strain evidence="2 3">IBT 11181</strain>
    </source>
</reference>
<feature type="region of interest" description="Disordered" evidence="1">
    <location>
        <begin position="1"/>
        <end position="88"/>
    </location>
</feature>
<accession>A0A225AZM4</accession>
<evidence type="ECO:0000256" key="1">
    <source>
        <dbReference type="SAM" id="MobiDB-lite"/>
    </source>
</evidence>
<sequence>MSEEFQKSTGEHKEPFTKRLFEHHHYHDDQNQDDGTQQGGKKDNGWSTHEDKLEGYKKSLKKDEERLKNYYDEDKAMEEEGGTYGGLM</sequence>
<organism evidence="2 3">
    <name type="scientific">Talaromyces atroroseus</name>
    <dbReference type="NCBI Taxonomy" id="1441469"/>
    <lineage>
        <taxon>Eukaryota</taxon>
        <taxon>Fungi</taxon>
        <taxon>Dikarya</taxon>
        <taxon>Ascomycota</taxon>
        <taxon>Pezizomycotina</taxon>
        <taxon>Eurotiomycetes</taxon>
        <taxon>Eurotiomycetidae</taxon>
        <taxon>Eurotiales</taxon>
        <taxon>Trichocomaceae</taxon>
        <taxon>Talaromyces</taxon>
        <taxon>Talaromyces sect. Trachyspermi</taxon>
    </lineage>
</organism>
<feature type="compositionally biased region" description="Basic and acidic residues" evidence="1">
    <location>
        <begin position="1"/>
        <end position="30"/>
    </location>
</feature>
<gene>
    <name evidence="2" type="ORF">UA08_00259</name>
</gene>